<dbReference type="VEuPathDB" id="MicrosporidiaDB:A0H76_174"/>
<comment type="caution">
    <text evidence="1">The sequence shown here is derived from an EMBL/GenBank/DDBJ whole genome shotgun (WGS) entry which is preliminary data.</text>
</comment>
<dbReference type="VEuPathDB" id="MicrosporidiaDB:HERIO_1149"/>
<reference evidence="1 2" key="1">
    <citation type="journal article" date="2017" name="Environ. Microbiol.">
        <title>Decay of the glycolytic pathway and adaptation to intranuclear parasitism within Enterocytozoonidae microsporidia.</title>
        <authorList>
            <person name="Wiredu Boakye D."/>
            <person name="Jaroenlak P."/>
            <person name="Prachumwat A."/>
            <person name="Williams T.A."/>
            <person name="Bateman K.S."/>
            <person name="Itsathitphaisarn O."/>
            <person name="Sritunyalucksana K."/>
            <person name="Paszkiewicz K.H."/>
            <person name="Moore K.A."/>
            <person name="Stentiford G.D."/>
            <person name="Williams B.A."/>
        </authorList>
    </citation>
    <scope>NUCLEOTIDE SEQUENCE [LARGE SCALE GENOMIC DNA]</scope>
    <source>
        <strain evidence="2">canceri</strain>
    </source>
</reference>
<evidence type="ECO:0000313" key="1">
    <source>
        <dbReference type="EMBL" id="ORD98192.1"/>
    </source>
</evidence>
<proteinExistence type="predicted"/>
<dbReference type="EMBL" id="LTAI01000943">
    <property type="protein sequence ID" value="ORD98192.1"/>
    <property type="molecule type" value="Genomic_DNA"/>
</dbReference>
<organism evidence="1 2">
    <name type="scientific">Hepatospora eriocheir</name>
    <dbReference type="NCBI Taxonomy" id="1081669"/>
    <lineage>
        <taxon>Eukaryota</taxon>
        <taxon>Fungi</taxon>
        <taxon>Fungi incertae sedis</taxon>
        <taxon>Microsporidia</taxon>
        <taxon>Hepatosporidae</taxon>
        <taxon>Hepatospora</taxon>
    </lineage>
</organism>
<evidence type="ECO:0000313" key="2">
    <source>
        <dbReference type="Proteomes" id="UP000192501"/>
    </source>
</evidence>
<gene>
    <name evidence="1" type="ORF">A0H76_174</name>
</gene>
<accession>A0A1X0QEL4</accession>
<name>A0A1X0QEL4_9MICR</name>
<dbReference type="Proteomes" id="UP000192501">
    <property type="component" value="Unassembled WGS sequence"/>
</dbReference>
<sequence>MNALKPHQDLLQSSNAYITEMKTKLEEAVTKSTEDRVKYTEEIKSKDEIINSLNMKINELTKIISENKLTIKDFKVENDQLKVKNNKVYDQLKLAYKKVEDQQKLISENNRERKVLETKTIENLKKIKFKKVDDQNDVIEGIENNPNKKFVIKKPITVKKISIPKKKDTINIDQMTPMELYKKSVDSGSSLSLGRNTIQNKGLHRLCMNYIPKTMIPHFGSEEEFSKNAIKKGGFIDKIDELLEKNLPADEIRKFLGNQCDINVEQIFNKIPSVTNYSPNQFNRIQR</sequence>
<protein>
    <submittedName>
        <fullName evidence="1">Uncharacterized protein</fullName>
    </submittedName>
</protein>
<dbReference type="AlphaFoldDB" id="A0A1X0QEL4"/>